<gene>
    <name evidence="3" type="ORF">GSOID_T00030742001</name>
</gene>
<sequence length="355" mass="39788">MRFFSRFVTLATFASAAVPAKVSDLEQCEAGSQSNTCWDLSTRWSKTNSWTCRACFNIRVHYNMRQISSPWANNFNARRSSVVIAFTSKVSFEKVAHPINDDGNKIIELGYDADGNYLFRLEFENSFDPGNDEVDFNIEYQEREGSAEVAYIWSCDCRDSAAKEIEEVTTGISSTTTTTTSTTTTTTSLSTKSNGNDDGIPCGSIFNKFPMSSDVAGEWNCENNTDEQRRWRCNFVCLDGYNTKATSVCIRNQRTLEMGDSEFVWTDARRGRFDCTSCSVGKAYEEFSISPLEDGSVPELVCGLNADNNSHIRTCKLNCPTGMRSKHEIKCRNNGGWRMSRGGAKSRASKRLFCK</sequence>
<name>E4Y9T3_OIKDI</name>
<proteinExistence type="predicted"/>
<feature type="region of interest" description="Disordered" evidence="1">
    <location>
        <begin position="173"/>
        <end position="192"/>
    </location>
</feature>
<keyword evidence="2" id="KW-0732">Signal</keyword>
<dbReference type="AlphaFoldDB" id="E4Y9T3"/>
<accession>E4Y9T3</accession>
<dbReference type="EMBL" id="FN654344">
    <property type="protein sequence ID" value="CBY32320.1"/>
    <property type="molecule type" value="Genomic_DNA"/>
</dbReference>
<feature type="chain" id="PRO_5003193327" evidence="2">
    <location>
        <begin position="17"/>
        <end position="355"/>
    </location>
</feature>
<evidence type="ECO:0000256" key="1">
    <source>
        <dbReference type="SAM" id="MobiDB-lite"/>
    </source>
</evidence>
<dbReference type="Proteomes" id="UP000011014">
    <property type="component" value="Unassembled WGS sequence"/>
</dbReference>
<protein>
    <submittedName>
        <fullName evidence="3">Uncharacterized protein</fullName>
    </submittedName>
</protein>
<reference evidence="3" key="1">
    <citation type="journal article" date="2010" name="Science">
        <title>Plasticity of animal genome architecture unmasked by rapid evolution of a pelagic tunicate.</title>
        <authorList>
            <person name="Denoeud F."/>
            <person name="Henriet S."/>
            <person name="Mungpakdee S."/>
            <person name="Aury J.M."/>
            <person name="Da Silva C."/>
            <person name="Brinkmann H."/>
            <person name="Mikhaleva J."/>
            <person name="Olsen L.C."/>
            <person name="Jubin C."/>
            <person name="Canestro C."/>
            <person name="Bouquet J.M."/>
            <person name="Danks G."/>
            <person name="Poulain J."/>
            <person name="Campsteijn C."/>
            <person name="Adamski M."/>
            <person name="Cross I."/>
            <person name="Yadetie F."/>
            <person name="Muffato M."/>
            <person name="Louis A."/>
            <person name="Butcher S."/>
            <person name="Tsagkogeorga G."/>
            <person name="Konrad A."/>
            <person name="Singh S."/>
            <person name="Jensen M.F."/>
            <person name="Cong E.H."/>
            <person name="Eikeseth-Otteraa H."/>
            <person name="Noel B."/>
            <person name="Anthouard V."/>
            <person name="Porcel B.M."/>
            <person name="Kachouri-Lafond R."/>
            <person name="Nishino A."/>
            <person name="Ugolini M."/>
            <person name="Chourrout P."/>
            <person name="Nishida H."/>
            <person name="Aasland R."/>
            <person name="Huzurbazar S."/>
            <person name="Westhof E."/>
            <person name="Delsuc F."/>
            <person name="Lehrach H."/>
            <person name="Reinhardt R."/>
            <person name="Weissenbach J."/>
            <person name="Roy S.W."/>
            <person name="Artiguenave F."/>
            <person name="Postlethwait J.H."/>
            <person name="Manak J.R."/>
            <person name="Thompson E.M."/>
            <person name="Jaillon O."/>
            <person name="Du Pasquier L."/>
            <person name="Boudinot P."/>
            <person name="Liberles D.A."/>
            <person name="Volff J.N."/>
            <person name="Philippe H."/>
            <person name="Lenhard B."/>
            <person name="Roest Crollius H."/>
            <person name="Wincker P."/>
            <person name="Chourrout D."/>
        </authorList>
    </citation>
    <scope>NUCLEOTIDE SEQUENCE [LARGE SCALE GENOMIC DNA]</scope>
</reference>
<organism evidence="3">
    <name type="scientific">Oikopleura dioica</name>
    <name type="common">Tunicate</name>
    <dbReference type="NCBI Taxonomy" id="34765"/>
    <lineage>
        <taxon>Eukaryota</taxon>
        <taxon>Metazoa</taxon>
        <taxon>Chordata</taxon>
        <taxon>Tunicata</taxon>
        <taxon>Appendicularia</taxon>
        <taxon>Copelata</taxon>
        <taxon>Oikopleuridae</taxon>
        <taxon>Oikopleura</taxon>
    </lineage>
</organism>
<evidence type="ECO:0000256" key="2">
    <source>
        <dbReference type="SAM" id="SignalP"/>
    </source>
</evidence>
<evidence type="ECO:0000313" key="3">
    <source>
        <dbReference type="EMBL" id="CBY32320.1"/>
    </source>
</evidence>
<feature type="signal peptide" evidence="2">
    <location>
        <begin position="1"/>
        <end position="16"/>
    </location>
</feature>